<keyword evidence="3" id="KW-0378">Hydrolase</keyword>
<dbReference type="InterPro" id="IPR012338">
    <property type="entry name" value="Beta-lactam/transpept-like"/>
</dbReference>
<sequence length="384" mass="43194">MKGLNEFFRWILILTLMFPIFSITSDAESGVPTSAEAFALIDVESGRIIESKQGDEQMLIASITKIMTAIVAIEDGDLSSEVTVGKNAYRKEGSSIYLHLGEKMNLENMIYGLMLRSGNDAATAIAEHVGGSIEGFSFLMNKKADEIGMKNSNFVNPHGLNEEGHYSSANDIAKLTAYALKNPIFQEIVRTKVKKVPNPHEEWDYTWYNKNKMLALYEGADGVKTGYTKNAGRCLVSSATRNGQQLVVVTLNAPQDWADHSRLLDFGFETYPHHYIIQEGESIQGQPYIASRSFKYPLTEEERSNVKLKLKLINPESVDYRLGDRGKLEFILNDIWIGSIPVNDVKVKDTLSVNSHVYSKNVMDFHIRSYITTLKNIVKDLFTW</sequence>
<dbReference type="PANTHER" id="PTHR21581">
    <property type="entry name" value="D-ALANYL-D-ALANINE CARBOXYPEPTIDASE"/>
    <property type="match status" value="1"/>
</dbReference>
<dbReference type="Gene3D" id="3.40.710.10">
    <property type="entry name" value="DD-peptidase/beta-lactamase superfamily"/>
    <property type="match status" value="1"/>
</dbReference>
<feature type="binding site" evidence="8">
    <location>
        <position position="224"/>
    </location>
    <ligand>
        <name>substrate</name>
    </ligand>
</feature>
<feature type="active site" description="Proton acceptor" evidence="7">
    <location>
        <position position="65"/>
    </location>
</feature>
<evidence type="ECO:0000313" key="12">
    <source>
        <dbReference type="Proteomes" id="UP000448943"/>
    </source>
</evidence>
<evidence type="ECO:0000256" key="8">
    <source>
        <dbReference type="PIRSR" id="PIRSR618044-2"/>
    </source>
</evidence>
<name>A0A6N9Q6F8_9BACL</name>
<dbReference type="EMBL" id="SIJB01000032">
    <property type="protein sequence ID" value="NBI30427.1"/>
    <property type="molecule type" value="Genomic_DNA"/>
</dbReference>
<dbReference type="Gene3D" id="2.30.140.30">
    <property type="match status" value="1"/>
</dbReference>
<evidence type="ECO:0000256" key="4">
    <source>
        <dbReference type="ARBA" id="ARBA00022960"/>
    </source>
</evidence>
<keyword evidence="11" id="KW-0121">Carboxypeptidase</keyword>
<comment type="caution">
    <text evidence="11">The sequence shown here is derived from an EMBL/GenBank/DDBJ whole genome shotgun (WGS) entry which is preliminary data.</text>
</comment>
<evidence type="ECO:0000256" key="5">
    <source>
        <dbReference type="ARBA" id="ARBA00022984"/>
    </source>
</evidence>
<dbReference type="GO" id="GO:0071555">
    <property type="term" value="P:cell wall organization"/>
    <property type="evidence" value="ECO:0007669"/>
    <property type="project" value="UniProtKB-KW"/>
</dbReference>
<dbReference type="SUPFAM" id="SSF56601">
    <property type="entry name" value="beta-lactamase/transpeptidase-like"/>
    <property type="match status" value="1"/>
</dbReference>
<keyword evidence="5" id="KW-0573">Peptidoglycan synthesis</keyword>
<dbReference type="GO" id="GO:0009252">
    <property type="term" value="P:peptidoglycan biosynthetic process"/>
    <property type="evidence" value="ECO:0007669"/>
    <property type="project" value="UniProtKB-KW"/>
</dbReference>
<dbReference type="Proteomes" id="UP000448943">
    <property type="component" value="Unassembled WGS sequence"/>
</dbReference>
<dbReference type="InterPro" id="IPR018044">
    <property type="entry name" value="Peptidase_S11"/>
</dbReference>
<dbReference type="Pfam" id="PF00768">
    <property type="entry name" value="Peptidase_S11"/>
    <property type="match status" value="1"/>
</dbReference>
<accession>A0A6N9Q6F8</accession>
<dbReference type="GO" id="GO:0008360">
    <property type="term" value="P:regulation of cell shape"/>
    <property type="evidence" value="ECO:0007669"/>
    <property type="project" value="UniProtKB-KW"/>
</dbReference>
<comment type="similarity">
    <text evidence="1 9">Belongs to the peptidase S11 family.</text>
</comment>
<gene>
    <name evidence="11" type="ORF">ERL59_15870</name>
</gene>
<keyword evidence="2" id="KW-0732">Signal</keyword>
<feature type="domain" description="Peptidase S11 D-alanyl-D-alanine carboxypeptidase A N-terminal" evidence="10">
    <location>
        <begin position="33"/>
        <end position="254"/>
    </location>
</feature>
<feature type="active site" description="Acyl-ester intermediate" evidence="7">
    <location>
        <position position="62"/>
    </location>
</feature>
<dbReference type="GO" id="GO:0006508">
    <property type="term" value="P:proteolysis"/>
    <property type="evidence" value="ECO:0007669"/>
    <property type="project" value="InterPro"/>
</dbReference>
<keyword evidence="11" id="KW-0645">Protease</keyword>
<evidence type="ECO:0000256" key="2">
    <source>
        <dbReference type="ARBA" id="ARBA00022729"/>
    </source>
</evidence>
<evidence type="ECO:0000313" key="11">
    <source>
        <dbReference type="EMBL" id="NBI30427.1"/>
    </source>
</evidence>
<proteinExistence type="inferred from homology"/>
<dbReference type="AlphaFoldDB" id="A0A6N9Q6F8"/>
<dbReference type="PRINTS" id="PR00725">
    <property type="entry name" value="DADACBPTASE1"/>
</dbReference>
<evidence type="ECO:0000259" key="10">
    <source>
        <dbReference type="Pfam" id="PF00768"/>
    </source>
</evidence>
<dbReference type="OrthoDB" id="9791132at2"/>
<evidence type="ECO:0000256" key="1">
    <source>
        <dbReference type="ARBA" id="ARBA00007164"/>
    </source>
</evidence>
<keyword evidence="4" id="KW-0133">Cell shape</keyword>
<evidence type="ECO:0000256" key="3">
    <source>
        <dbReference type="ARBA" id="ARBA00022801"/>
    </source>
</evidence>
<keyword evidence="12" id="KW-1185">Reference proteome</keyword>
<dbReference type="GO" id="GO:0009002">
    <property type="term" value="F:serine-type D-Ala-D-Ala carboxypeptidase activity"/>
    <property type="evidence" value="ECO:0007669"/>
    <property type="project" value="InterPro"/>
</dbReference>
<dbReference type="InterPro" id="IPR001967">
    <property type="entry name" value="Peptidase_S11_N"/>
</dbReference>
<keyword evidence="6" id="KW-0961">Cell wall biogenesis/degradation</keyword>
<dbReference type="RefSeq" id="WP_160647239.1">
    <property type="nucleotide sequence ID" value="NZ_SIJB01000032.1"/>
</dbReference>
<evidence type="ECO:0000256" key="6">
    <source>
        <dbReference type="ARBA" id="ARBA00023316"/>
    </source>
</evidence>
<reference evidence="11 12" key="1">
    <citation type="submission" date="2019-01" db="EMBL/GenBank/DDBJ databases">
        <title>Chengkuizengella sp. nov., isolated from deep-sea sediment of East Pacific Ocean.</title>
        <authorList>
            <person name="Yang J."/>
            <person name="Lai Q."/>
            <person name="Shao Z."/>
        </authorList>
    </citation>
    <scope>NUCLEOTIDE SEQUENCE [LARGE SCALE GENOMIC DNA]</scope>
    <source>
        <strain evidence="11 12">YPA3-1-1</strain>
    </source>
</reference>
<evidence type="ECO:0000256" key="7">
    <source>
        <dbReference type="PIRSR" id="PIRSR618044-1"/>
    </source>
</evidence>
<dbReference type="PANTHER" id="PTHR21581:SF33">
    <property type="entry name" value="D-ALANYL-D-ALANINE CARBOXYPEPTIDASE DACB"/>
    <property type="match status" value="1"/>
</dbReference>
<evidence type="ECO:0000256" key="9">
    <source>
        <dbReference type="RuleBase" id="RU004016"/>
    </source>
</evidence>
<feature type="active site" evidence="7">
    <location>
        <position position="117"/>
    </location>
</feature>
<protein>
    <submittedName>
        <fullName evidence="11">D-alanyl-D-alanine carboxypeptidase</fullName>
    </submittedName>
</protein>
<organism evidence="11 12">
    <name type="scientific">Chengkuizengella marina</name>
    <dbReference type="NCBI Taxonomy" id="2507566"/>
    <lineage>
        <taxon>Bacteria</taxon>
        <taxon>Bacillati</taxon>
        <taxon>Bacillota</taxon>
        <taxon>Bacilli</taxon>
        <taxon>Bacillales</taxon>
        <taxon>Paenibacillaceae</taxon>
        <taxon>Chengkuizengella</taxon>
    </lineage>
</organism>